<comment type="caution">
    <text evidence="2">The sequence shown here is derived from an EMBL/GenBank/DDBJ whole genome shotgun (WGS) entry which is preliminary data.</text>
</comment>
<evidence type="ECO:0000256" key="1">
    <source>
        <dbReference type="SAM" id="MobiDB-lite"/>
    </source>
</evidence>
<feature type="region of interest" description="Disordered" evidence="1">
    <location>
        <begin position="1"/>
        <end position="68"/>
    </location>
</feature>
<dbReference type="Proteomes" id="UP000655094">
    <property type="component" value="Unassembled WGS sequence"/>
</dbReference>
<organism evidence="2 3">
    <name type="scientific">Klebsiella pneumoniae</name>
    <dbReference type="NCBI Taxonomy" id="573"/>
    <lineage>
        <taxon>Bacteria</taxon>
        <taxon>Pseudomonadati</taxon>
        <taxon>Pseudomonadota</taxon>
        <taxon>Gammaproteobacteria</taxon>
        <taxon>Enterobacterales</taxon>
        <taxon>Enterobacteriaceae</taxon>
        <taxon>Klebsiella/Raoultella group</taxon>
        <taxon>Klebsiella</taxon>
        <taxon>Klebsiella pneumoniae complex</taxon>
    </lineage>
</organism>
<name>A0A919LQ22_KLEPN</name>
<dbReference type="AlphaFoldDB" id="A0A919LQ22"/>
<sequence>MAKNNSAERAKKKPNAEGGKGGKRSHRRADLREKFAVEHQRGGNAIEKKIVPVDHRAGKTTRRPPGPM</sequence>
<accession>A0A919LQ22</accession>
<reference evidence="2" key="1">
    <citation type="submission" date="2020-10" db="EMBL/GenBank/DDBJ databases">
        <title>Genome Sequence of ESBL Producing Zambian Clinical Strains.</title>
        <authorList>
            <person name="Shawa M."/>
            <person name="Furuta Y."/>
            <person name="Simbotwe M."/>
            <person name="Mulenga E."/>
            <person name="Mubanga M."/>
            <person name="Mulenga G."/>
            <person name="Kaile C."/>
            <person name="Zorigt T."/>
            <person name="Hang'ombe B."/>
            <person name="Higashi H."/>
        </authorList>
    </citation>
    <scope>NUCLEOTIDE SEQUENCE</scope>
    <source>
        <strain evidence="2">Zam_UTH_09</strain>
    </source>
</reference>
<evidence type="ECO:0000313" key="2">
    <source>
        <dbReference type="EMBL" id="GHK50324.1"/>
    </source>
</evidence>
<proteinExistence type="predicted"/>
<gene>
    <name evidence="2" type="ORF">KPZU09_00600</name>
</gene>
<feature type="compositionally biased region" description="Basic and acidic residues" evidence="1">
    <location>
        <begin position="28"/>
        <end position="57"/>
    </location>
</feature>
<dbReference type="EMBL" id="BNFF01000001">
    <property type="protein sequence ID" value="GHK50324.1"/>
    <property type="molecule type" value="Genomic_DNA"/>
</dbReference>
<protein>
    <submittedName>
        <fullName evidence="2">Uncharacterized protein</fullName>
    </submittedName>
</protein>
<evidence type="ECO:0000313" key="3">
    <source>
        <dbReference type="Proteomes" id="UP000655094"/>
    </source>
</evidence>